<proteinExistence type="predicted"/>
<dbReference type="EMBL" id="JAKRRY010000087">
    <property type="protein sequence ID" value="MCW8349277.1"/>
    <property type="molecule type" value="Genomic_DNA"/>
</dbReference>
<dbReference type="AlphaFoldDB" id="A0A9X3CT53"/>
<gene>
    <name evidence="1" type="ORF">MD535_25170</name>
</gene>
<reference evidence="1" key="1">
    <citation type="submission" date="2022-02" db="EMBL/GenBank/DDBJ databases">
        <title>Vibrio sp. nov, a new bacterium isolated from seawater.</title>
        <authorList>
            <person name="Yuan Y."/>
        </authorList>
    </citation>
    <scope>NUCLEOTIDE SEQUENCE</scope>
    <source>
        <strain evidence="1">ZSDZ65</strain>
    </source>
</reference>
<dbReference type="Proteomes" id="UP001155587">
    <property type="component" value="Unassembled WGS sequence"/>
</dbReference>
<evidence type="ECO:0000313" key="2">
    <source>
        <dbReference type="Proteomes" id="UP001155587"/>
    </source>
</evidence>
<name>A0A9X3CT53_9VIBR</name>
<keyword evidence="2" id="KW-1185">Reference proteome</keyword>
<organism evidence="1 2">
    <name type="scientific">Vibrio qingdaonensis</name>
    <dbReference type="NCBI Taxonomy" id="2829491"/>
    <lineage>
        <taxon>Bacteria</taxon>
        <taxon>Pseudomonadati</taxon>
        <taxon>Pseudomonadota</taxon>
        <taxon>Gammaproteobacteria</taxon>
        <taxon>Vibrionales</taxon>
        <taxon>Vibrionaceae</taxon>
        <taxon>Vibrio</taxon>
    </lineage>
</organism>
<sequence>MALPKNTAKSDAENDFGLQNQQQVDDVKALYGMLAKARNQVDYKALVDEHLFNDNLLELLLDNKPKMGILISARINPIAYMMLQRILYSTNNDLRKFLETEIPGLYTNKCKQISVNK</sequence>
<dbReference type="RefSeq" id="WP_265678014.1">
    <property type="nucleotide sequence ID" value="NZ_JAKRRY010000087.1"/>
</dbReference>
<comment type="caution">
    <text evidence="1">The sequence shown here is derived from an EMBL/GenBank/DDBJ whole genome shotgun (WGS) entry which is preliminary data.</text>
</comment>
<evidence type="ECO:0000313" key="1">
    <source>
        <dbReference type="EMBL" id="MCW8349277.1"/>
    </source>
</evidence>
<protein>
    <submittedName>
        <fullName evidence="1">Uncharacterized protein</fullName>
    </submittedName>
</protein>
<accession>A0A9X3CT53</accession>